<dbReference type="Proteomes" id="UP000327013">
    <property type="component" value="Chromosome 1"/>
</dbReference>
<protein>
    <submittedName>
        <fullName evidence="1">Uncharacterized protein</fullName>
    </submittedName>
</protein>
<dbReference type="AlphaFoldDB" id="A0A5N6QAP5"/>
<accession>A0A5N6QAP5</accession>
<organism evidence="1 2">
    <name type="scientific">Carpinus fangiana</name>
    <dbReference type="NCBI Taxonomy" id="176857"/>
    <lineage>
        <taxon>Eukaryota</taxon>
        <taxon>Viridiplantae</taxon>
        <taxon>Streptophyta</taxon>
        <taxon>Embryophyta</taxon>
        <taxon>Tracheophyta</taxon>
        <taxon>Spermatophyta</taxon>
        <taxon>Magnoliopsida</taxon>
        <taxon>eudicotyledons</taxon>
        <taxon>Gunneridae</taxon>
        <taxon>Pentapetalae</taxon>
        <taxon>rosids</taxon>
        <taxon>fabids</taxon>
        <taxon>Fagales</taxon>
        <taxon>Betulaceae</taxon>
        <taxon>Carpinus</taxon>
    </lineage>
</organism>
<keyword evidence="2" id="KW-1185">Reference proteome</keyword>
<proteinExistence type="predicted"/>
<evidence type="ECO:0000313" key="1">
    <source>
        <dbReference type="EMBL" id="KAE7996368.1"/>
    </source>
</evidence>
<evidence type="ECO:0000313" key="2">
    <source>
        <dbReference type="Proteomes" id="UP000327013"/>
    </source>
</evidence>
<dbReference type="EMBL" id="CM017321">
    <property type="protein sequence ID" value="KAE7996368.1"/>
    <property type="molecule type" value="Genomic_DNA"/>
</dbReference>
<reference evidence="1 2" key="1">
    <citation type="submission" date="2019-06" db="EMBL/GenBank/DDBJ databases">
        <title>A chromosomal-level reference genome of Carpinus fangiana (Coryloideae, Betulaceae).</title>
        <authorList>
            <person name="Yang X."/>
            <person name="Wang Z."/>
            <person name="Zhang L."/>
            <person name="Hao G."/>
            <person name="Liu J."/>
            <person name="Yang Y."/>
        </authorList>
    </citation>
    <scope>NUCLEOTIDE SEQUENCE [LARGE SCALE GENOMIC DNA]</scope>
    <source>
        <strain evidence="1">Cfa_2016G</strain>
        <tissue evidence="1">Leaf</tissue>
    </source>
</reference>
<sequence length="122" mass="13967">MDGVFFKDLDLDLECFNLALLAKAKQGWRFLQKEKYFHKANFLDSELGNLKILYSPSLSSGEAIPPSLLVSRTPVQGSVHYLDHSDDVYGHRRTSLRERSLSWVAEQRQTQWPLSSEIVPSN</sequence>
<name>A0A5N6QAP5_9ROSI</name>
<gene>
    <name evidence="1" type="ORF">FH972_001099</name>
</gene>